<dbReference type="AlphaFoldDB" id="A0A6L2K093"/>
<reference evidence="3" key="1">
    <citation type="journal article" date="2019" name="Sci. Rep.">
        <title>Draft genome of Tanacetum cinerariifolium, the natural source of mosquito coil.</title>
        <authorList>
            <person name="Yamashiro T."/>
            <person name="Shiraishi A."/>
            <person name="Satake H."/>
            <person name="Nakayama K."/>
        </authorList>
    </citation>
    <scope>NUCLEOTIDE SEQUENCE</scope>
</reference>
<protein>
    <recommendedName>
        <fullName evidence="4">Gag-Pol polyprotein</fullName>
    </recommendedName>
</protein>
<dbReference type="EMBL" id="BKCJ010001569">
    <property type="protein sequence ID" value="GEU42449.1"/>
    <property type="molecule type" value="Genomic_DNA"/>
</dbReference>
<accession>A0A6L2K093</accession>
<feature type="compositionally biased region" description="Polar residues" evidence="2">
    <location>
        <begin position="89"/>
        <end position="115"/>
    </location>
</feature>
<evidence type="ECO:0000256" key="2">
    <source>
        <dbReference type="SAM" id="MobiDB-lite"/>
    </source>
</evidence>
<feature type="coiled-coil region" evidence="1">
    <location>
        <begin position="290"/>
        <end position="349"/>
    </location>
</feature>
<organism evidence="3">
    <name type="scientific">Tanacetum cinerariifolium</name>
    <name type="common">Dalmatian daisy</name>
    <name type="synonym">Chrysanthemum cinerariifolium</name>
    <dbReference type="NCBI Taxonomy" id="118510"/>
    <lineage>
        <taxon>Eukaryota</taxon>
        <taxon>Viridiplantae</taxon>
        <taxon>Streptophyta</taxon>
        <taxon>Embryophyta</taxon>
        <taxon>Tracheophyta</taxon>
        <taxon>Spermatophyta</taxon>
        <taxon>Magnoliopsida</taxon>
        <taxon>eudicotyledons</taxon>
        <taxon>Gunneridae</taxon>
        <taxon>Pentapetalae</taxon>
        <taxon>asterids</taxon>
        <taxon>campanulids</taxon>
        <taxon>Asterales</taxon>
        <taxon>Asteraceae</taxon>
        <taxon>Asteroideae</taxon>
        <taxon>Anthemideae</taxon>
        <taxon>Anthemidinae</taxon>
        <taxon>Tanacetum</taxon>
    </lineage>
</organism>
<sequence length="442" mass="50989">MQTQTSNTLHNAIMEVGSKDRPPMLAPGNYVQWKSRIKRYIDTKPNHDLIHYCLENPPYKLDWQDIEVPVSEGSPITTTERIRETYKNVSSQQAATQNRGKATVSSPQPIYNQEPSMVDEDDETSKDKEIDKLMALISLSFKKIYKPTNNNLRTSSNTSHANQDNSPRINISAGYVARECQKPKREKDAAYHMEKMLLCKQEEVGIQLNAEQADWRDNTDDDELEDQELEAHYMYMAQLQEVSLNAADSGPIFDDEPLQKVSTDDHYNVFPWKVEEIDQNDDDNDLTKERELLASLIEKLKCEIDESKNRNKFLETSNKALIEKLKGEIEDFKNKNKSLESSNNFFKEANNKLSETNNLLYADYKKSEAELVRRNSTEYVSQMELECAKVRGDLLSYKMDYHKSCTKYTDTINALNQTILEIKNKLSAHQETISILLKQKEA</sequence>
<evidence type="ECO:0008006" key="4">
    <source>
        <dbReference type="Google" id="ProtNLM"/>
    </source>
</evidence>
<feature type="compositionally biased region" description="Low complexity" evidence="2">
    <location>
        <begin position="150"/>
        <end position="159"/>
    </location>
</feature>
<gene>
    <name evidence="3" type="ORF">Tci_014427</name>
</gene>
<evidence type="ECO:0000313" key="3">
    <source>
        <dbReference type="EMBL" id="GEU42449.1"/>
    </source>
</evidence>
<comment type="caution">
    <text evidence="3">The sequence shown here is derived from an EMBL/GenBank/DDBJ whole genome shotgun (WGS) entry which is preliminary data.</text>
</comment>
<proteinExistence type="predicted"/>
<keyword evidence="1" id="KW-0175">Coiled coil</keyword>
<evidence type="ECO:0000256" key="1">
    <source>
        <dbReference type="SAM" id="Coils"/>
    </source>
</evidence>
<feature type="compositionally biased region" description="Polar residues" evidence="2">
    <location>
        <begin position="160"/>
        <end position="169"/>
    </location>
</feature>
<feature type="region of interest" description="Disordered" evidence="2">
    <location>
        <begin position="150"/>
        <end position="170"/>
    </location>
</feature>
<feature type="region of interest" description="Disordered" evidence="2">
    <location>
        <begin position="89"/>
        <end position="125"/>
    </location>
</feature>
<name>A0A6L2K093_TANCI</name>